<feature type="compositionally biased region" description="Basic and acidic residues" evidence="4">
    <location>
        <begin position="82"/>
        <end position="97"/>
    </location>
</feature>
<dbReference type="GO" id="GO:0043456">
    <property type="term" value="P:regulation of pentose-phosphate shunt"/>
    <property type="evidence" value="ECO:0007669"/>
    <property type="project" value="TreeGrafter"/>
</dbReference>
<proteinExistence type="predicted"/>
<sequence>MKILFIRHGETTDNLRHVYAGVTDSSLTSHGVLQTARLATHIGSTIPPITHIFSSPLSRAKKTAEAIYEEQKKVRVSQRRSKIAEAKEGDDKAKDSASDIPETAARSSTSVNPIVSEDGRTPEYDDEEEEAGEAIFFKIDADLIEQDFGSYEGETFLTTTPKKNLKKRKRSDSVGSGVGGPSSVAAGDSKKRKSDDNDLSTATATATTDVEMTAGEEGPLTGSVDNPLTAAATVPLPEEGREEEEEEEFREMETPASIKARADSFIRRCIIPLLPGTPILLPPSLAASQSTNTSNSRDPPPETSSPVVAIISHGMLLSWLWKSFVALFPPTSVLATTPVVQKGWYQGKHPGWGNTGYLVVEVLPKGVVSKDGMTVVIEGVNEKVHLVGLKRTGGGVGSEKWDQRQTKLDGFLGKKGA</sequence>
<keyword evidence="1" id="KW-0378">Hydrolase</keyword>
<feature type="binding site" evidence="3">
    <location>
        <begin position="7"/>
        <end position="14"/>
    </location>
    <ligand>
        <name>substrate</name>
    </ligand>
</feature>
<feature type="compositionally biased region" description="Acidic residues" evidence="4">
    <location>
        <begin position="240"/>
        <end position="250"/>
    </location>
</feature>
<dbReference type="GO" id="GO:0004331">
    <property type="term" value="F:fructose-2,6-bisphosphate 2-phosphatase activity"/>
    <property type="evidence" value="ECO:0007669"/>
    <property type="project" value="TreeGrafter"/>
</dbReference>
<dbReference type="AlphaFoldDB" id="A0AAV9W8U6"/>
<feature type="region of interest" description="Disordered" evidence="4">
    <location>
        <begin position="282"/>
        <end position="305"/>
    </location>
</feature>
<dbReference type="SMART" id="SM00855">
    <property type="entry name" value="PGAM"/>
    <property type="match status" value="1"/>
</dbReference>
<evidence type="ECO:0000256" key="1">
    <source>
        <dbReference type="ARBA" id="ARBA00022801"/>
    </source>
</evidence>
<dbReference type="EMBL" id="JAVHJL010000004">
    <property type="protein sequence ID" value="KAK6504616.1"/>
    <property type="molecule type" value="Genomic_DNA"/>
</dbReference>
<dbReference type="Pfam" id="PF00300">
    <property type="entry name" value="His_Phos_1"/>
    <property type="match status" value="1"/>
</dbReference>
<organism evidence="5 6">
    <name type="scientific">Arthrobotrys musiformis</name>
    <dbReference type="NCBI Taxonomy" id="47236"/>
    <lineage>
        <taxon>Eukaryota</taxon>
        <taxon>Fungi</taxon>
        <taxon>Dikarya</taxon>
        <taxon>Ascomycota</taxon>
        <taxon>Pezizomycotina</taxon>
        <taxon>Orbiliomycetes</taxon>
        <taxon>Orbiliales</taxon>
        <taxon>Orbiliaceae</taxon>
        <taxon>Arthrobotrys</taxon>
    </lineage>
</organism>
<dbReference type="PANTHER" id="PTHR46517:SF1">
    <property type="entry name" value="FRUCTOSE-2,6-BISPHOSPHATASE TIGAR"/>
    <property type="match status" value="1"/>
</dbReference>
<feature type="binding site" evidence="3">
    <location>
        <position position="59"/>
    </location>
    <ligand>
        <name>substrate</name>
    </ligand>
</feature>
<keyword evidence="6" id="KW-1185">Reference proteome</keyword>
<dbReference type="PANTHER" id="PTHR46517">
    <property type="entry name" value="FRUCTOSE-2,6-BISPHOSPHATASE TIGAR"/>
    <property type="match status" value="1"/>
</dbReference>
<evidence type="ECO:0000256" key="2">
    <source>
        <dbReference type="PIRSR" id="PIRSR613078-1"/>
    </source>
</evidence>
<dbReference type="Proteomes" id="UP001370758">
    <property type="component" value="Unassembled WGS sequence"/>
</dbReference>
<evidence type="ECO:0000313" key="5">
    <source>
        <dbReference type="EMBL" id="KAK6504616.1"/>
    </source>
</evidence>
<evidence type="ECO:0000256" key="3">
    <source>
        <dbReference type="PIRSR" id="PIRSR613078-2"/>
    </source>
</evidence>
<feature type="active site" description="Tele-phosphohistidine intermediate" evidence="2">
    <location>
        <position position="8"/>
    </location>
</feature>
<name>A0AAV9W8U6_9PEZI</name>
<accession>A0AAV9W8U6</accession>
<gene>
    <name evidence="5" type="ORF">TWF481_006555</name>
</gene>
<feature type="region of interest" description="Disordered" evidence="4">
    <location>
        <begin position="161"/>
        <end position="255"/>
    </location>
</feature>
<evidence type="ECO:0008006" key="7">
    <source>
        <dbReference type="Google" id="ProtNLM"/>
    </source>
</evidence>
<dbReference type="SUPFAM" id="SSF53254">
    <property type="entry name" value="Phosphoglycerate mutase-like"/>
    <property type="match status" value="1"/>
</dbReference>
<reference evidence="5 6" key="1">
    <citation type="submission" date="2023-08" db="EMBL/GenBank/DDBJ databases">
        <authorList>
            <person name="Palmer J.M."/>
        </authorList>
    </citation>
    <scope>NUCLEOTIDE SEQUENCE [LARGE SCALE GENOMIC DNA]</scope>
    <source>
        <strain evidence="5 6">TWF481</strain>
    </source>
</reference>
<dbReference type="InterPro" id="IPR029033">
    <property type="entry name" value="His_PPase_superfam"/>
</dbReference>
<protein>
    <recommendedName>
        <fullName evidence="7">Phosphoglycerate mutase-like protein</fullName>
    </recommendedName>
</protein>
<feature type="compositionally biased region" description="Polar residues" evidence="4">
    <location>
        <begin position="286"/>
        <end position="297"/>
    </location>
</feature>
<comment type="caution">
    <text evidence="5">The sequence shown here is derived from an EMBL/GenBank/DDBJ whole genome shotgun (WGS) entry which is preliminary data.</text>
</comment>
<dbReference type="CDD" id="cd07067">
    <property type="entry name" value="HP_PGM_like"/>
    <property type="match status" value="1"/>
</dbReference>
<evidence type="ECO:0000313" key="6">
    <source>
        <dbReference type="Proteomes" id="UP001370758"/>
    </source>
</evidence>
<feature type="active site" description="Proton donor/acceptor" evidence="2">
    <location>
        <position position="85"/>
    </location>
</feature>
<dbReference type="Gene3D" id="3.40.50.1240">
    <property type="entry name" value="Phosphoglycerate mutase-like"/>
    <property type="match status" value="1"/>
</dbReference>
<dbReference type="GO" id="GO:0005829">
    <property type="term" value="C:cytosol"/>
    <property type="evidence" value="ECO:0007669"/>
    <property type="project" value="TreeGrafter"/>
</dbReference>
<dbReference type="InterPro" id="IPR013078">
    <property type="entry name" value="His_Pase_superF_clade-1"/>
</dbReference>
<dbReference type="InterPro" id="IPR051695">
    <property type="entry name" value="Phosphoglycerate_Mutase"/>
</dbReference>
<dbReference type="GO" id="GO:0045820">
    <property type="term" value="P:negative regulation of glycolytic process"/>
    <property type="evidence" value="ECO:0007669"/>
    <property type="project" value="TreeGrafter"/>
</dbReference>
<feature type="region of interest" description="Disordered" evidence="4">
    <location>
        <begin position="77"/>
        <end position="129"/>
    </location>
</feature>
<evidence type="ECO:0000256" key="4">
    <source>
        <dbReference type="SAM" id="MobiDB-lite"/>
    </source>
</evidence>